<dbReference type="GO" id="GO:0007165">
    <property type="term" value="P:signal transduction"/>
    <property type="evidence" value="ECO:0007669"/>
    <property type="project" value="InterPro"/>
</dbReference>
<dbReference type="EMBL" id="DF237250">
    <property type="protein sequence ID" value="GAQ86626.1"/>
    <property type="molecule type" value="Genomic_DNA"/>
</dbReference>
<name>A0A1Y1ID44_KLENI</name>
<feature type="compositionally biased region" description="Basic and acidic residues" evidence="1">
    <location>
        <begin position="16"/>
        <end position="30"/>
    </location>
</feature>
<feature type="compositionally biased region" description="Polar residues" evidence="1">
    <location>
        <begin position="1231"/>
        <end position="1241"/>
    </location>
</feature>
<dbReference type="PANTHER" id="PTHR11255">
    <property type="entry name" value="DIACYLGLYCEROL KINASE"/>
    <property type="match status" value="1"/>
</dbReference>
<dbReference type="PROSITE" id="PS50146">
    <property type="entry name" value="DAGK"/>
    <property type="match status" value="1"/>
</dbReference>
<dbReference type="Proteomes" id="UP000054558">
    <property type="component" value="Unassembled WGS sequence"/>
</dbReference>
<feature type="region of interest" description="Disordered" evidence="1">
    <location>
        <begin position="290"/>
        <end position="321"/>
    </location>
</feature>
<feature type="domain" description="DAGKc" evidence="2">
    <location>
        <begin position="559"/>
        <end position="709"/>
    </location>
</feature>
<protein>
    <recommendedName>
        <fullName evidence="2">DAGKc domain-containing protein</fullName>
    </recommendedName>
</protein>
<keyword evidence="4" id="KW-1185">Reference proteome</keyword>
<feature type="compositionally biased region" description="Polar residues" evidence="1">
    <location>
        <begin position="1139"/>
        <end position="1152"/>
    </location>
</feature>
<dbReference type="GO" id="GO:0004143">
    <property type="term" value="F:ATP-dependent diacylglycerol kinase activity"/>
    <property type="evidence" value="ECO:0007669"/>
    <property type="project" value="InterPro"/>
</dbReference>
<feature type="compositionally biased region" description="Polar residues" evidence="1">
    <location>
        <begin position="187"/>
        <end position="196"/>
    </location>
</feature>
<feature type="region of interest" description="Disordered" evidence="1">
    <location>
        <begin position="16"/>
        <end position="207"/>
    </location>
</feature>
<evidence type="ECO:0000259" key="2">
    <source>
        <dbReference type="PROSITE" id="PS50146"/>
    </source>
</evidence>
<feature type="region of interest" description="Disordered" evidence="1">
    <location>
        <begin position="338"/>
        <end position="370"/>
    </location>
</feature>
<feature type="region of interest" description="Disordered" evidence="1">
    <location>
        <begin position="1139"/>
        <end position="1270"/>
    </location>
</feature>
<evidence type="ECO:0000256" key="1">
    <source>
        <dbReference type="SAM" id="MobiDB-lite"/>
    </source>
</evidence>
<dbReference type="OMA" id="GMVAMEM"/>
<feature type="region of interest" description="Disordered" evidence="1">
    <location>
        <begin position="451"/>
        <end position="493"/>
    </location>
</feature>
<evidence type="ECO:0000313" key="3">
    <source>
        <dbReference type="EMBL" id="GAQ86626.1"/>
    </source>
</evidence>
<reference evidence="3 4" key="1">
    <citation type="journal article" date="2014" name="Nat. Commun.">
        <title>Klebsormidium flaccidum genome reveals primary factors for plant terrestrial adaptation.</title>
        <authorList>
            <person name="Hori K."/>
            <person name="Maruyama F."/>
            <person name="Fujisawa T."/>
            <person name="Togashi T."/>
            <person name="Yamamoto N."/>
            <person name="Seo M."/>
            <person name="Sato S."/>
            <person name="Yamada T."/>
            <person name="Mori H."/>
            <person name="Tajima N."/>
            <person name="Moriyama T."/>
            <person name="Ikeuchi M."/>
            <person name="Watanabe M."/>
            <person name="Wada H."/>
            <person name="Kobayashi K."/>
            <person name="Saito M."/>
            <person name="Masuda T."/>
            <person name="Sasaki-Sekimoto Y."/>
            <person name="Mashiguchi K."/>
            <person name="Awai K."/>
            <person name="Shimojima M."/>
            <person name="Masuda S."/>
            <person name="Iwai M."/>
            <person name="Nobusawa T."/>
            <person name="Narise T."/>
            <person name="Kondo S."/>
            <person name="Saito H."/>
            <person name="Sato R."/>
            <person name="Murakawa M."/>
            <person name="Ihara Y."/>
            <person name="Oshima-Yamada Y."/>
            <person name="Ohtaka K."/>
            <person name="Satoh M."/>
            <person name="Sonobe K."/>
            <person name="Ishii M."/>
            <person name="Ohtani R."/>
            <person name="Kanamori-Sato M."/>
            <person name="Honoki R."/>
            <person name="Miyazaki D."/>
            <person name="Mochizuki H."/>
            <person name="Umetsu J."/>
            <person name="Higashi K."/>
            <person name="Shibata D."/>
            <person name="Kamiya Y."/>
            <person name="Sato N."/>
            <person name="Nakamura Y."/>
            <person name="Tabata S."/>
            <person name="Ida S."/>
            <person name="Kurokawa K."/>
            <person name="Ohta H."/>
        </authorList>
    </citation>
    <scope>NUCLEOTIDE SEQUENCE [LARGE SCALE GENOMIC DNA]</scope>
    <source>
        <strain evidence="3 4">NIES-2285</strain>
    </source>
</reference>
<feature type="compositionally biased region" description="Basic and acidic residues" evidence="1">
    <location>
        <begin position="141"/>
        <end position="155"/>
    </location>
</feature>
<proteinExistence type="predicted"/>
<organism evidence="3 4">
    <name type="scientific">Klebsormidium nitens</name>
    <name type="common">Green alga</name>
    <name type="synonym">Ulothrix nitens</name>
    <dbReference type="NCBI Taxonomy" id="105231"/>
    <lineage>
        <taxon>Eukaryota</taxon>
        <taxon>Viridiplantae</taxon>
        <taxon>Streptophyta</taxon>
        <taxon>Klebsormidiophyceae</taxon>
        <taxon>Klebsormidiales</taxon>
        <taxon>Klebsormidiaceae</taxon>
        <taxon>Klebsormidium</taxon>
    </lineage>
</organism>
<feature type="compositionally biased region" description="Basic and acidic residues" evidence="1">
    <location>
        <begin position="1259"/>
        <end position="1270"/>
    </location>
</feature>
<feature type="compositionally biased region" description="Polar residues" evidence="1">
    <location>
        <begin position="170"/>
        <end position="179"/>
    </location>
</feature>
<feature type="compositionally biased region" description="Polar residues" evidence="1">
    <location>
        <begin position="480"/>
        <end position="491"/>
    </location>
</feature>
<dbReference type="InterPro" id="IPR037607">
    <property type="entry name" value="DGK"/>
</dbReference>
<feature type="compositionally biased region" description="Polar residues" evidence="1">
    <location>
        <begin position="1041"/>
        <end position="1055"/>
    </location>
</feature>
<evidence type="ECO:0000313" key="4">
    <source>
        <dbReference type="Proteomes" id="UP000054558"/>
    </source>
</evidence>
<feature type="region of interest" description="Disordered" evidence="1">
    <location>
        <begin position="1364"/>
        <end position="1400"/>
    </location>
</feature>
<sequence>MAGFVDVSALLQRKSFKLDLDSGRGAEEGGQKSVAPIGPQNEATASEVPVGTRPPFASEQRLNGKVPPKSPQSTLQSSSGGTTPTTPFLQTLVGLVTGSHPNGTSKEKDVAVSSAPMVDESASEPEVKGVAGQSLPVPIADRGDAPGESSEEKAVRWNADGEQYLLEPEQTPNLHSSGAEQGGFSLGMSTAETKPQTPKEVEPSAEEPAIMESAKNVDMRATGAVSGDSTASVADVTEVVPTAGVAMVEKPAFSSGEHSIVEAPDSLQGHMDPPTETKHIIAVQAGTDVQQGTDGGVKETDGDTQAPIVDTGGPAVARQGSGRFSKVGGLLKRTLSFTRGKGGAADDRGGELPGEELPSEAPSKDLEDGDSVISWVGGETSNDRPTGQDRHAEVSIEAPAPQVARADSGRFRSLLKKLIPGAPDAGETAPPSTVRADGGVPVLETFTLPRSVPIGSGEHNAAAAGVSAETPDSHSAGVDTRTQPGVAQQGSGKMGGLLRKLSYKQIATEGAEEAVGGGNVSGTVSAEDKASAFRIPKYLLPGGAEKGERGLELEGVETPPASPMIVFVDSQTGEGDLRRELSAILGAGQVFDTAHLSAADFLGALLPKLTELSHKGDTVAAVVKDNLRVLVVGEDALFKSVSSALQESTAGKSIPVGCIPASGRSSLAQALGLSQSAVEASRQSAMDLLVQLADAGTQILDCWEVKLTTHRKRTASNLPASLKTIPVEGGKSDWVISHQGLCFGSLHLDMGYVRSSEAGGNSRVPQRKAAGWFCGACSNEPLVIRSQNVGRLEIIQNGIWSYLELSPQIRSLEFLNLADARRKMKTLEKSVADAYADDGLIEIVGIQEGSDTEICLAQTNAVRLELFGNAEVDHVKLRLDSEAWVQPLAGESMTDPAVIQITHAGQTPVLVTPTTSLKCTTPAVVRPPVFAPPPLESPSEKAPGLFRRSASPFRKGGRFRSASPFRKGSRSRQRSPSPGPRRSREGLEIAPEPSDAVRTAPDGVRTAANGVQPASESVRSASDLVASVSERVRTSEEASDTSRAASQPRPTSTERVFSPAGRGRRAQSPVPGGRADQEVRAASAPKRPHTTPTNNPTKDYAEAATAAARGGTGLGSRRAGLSLPWTLKVDKLVDTDKVQPQQRLARTPTGSGRQEIYEPVAKTLVRTGSGRLTGDEYGRPPSPSLYRSSSRDNLDQATLSRPASPAPLYRSSSRDNLEQFGGLSRPASPALSRQNSGNTGYSPRVNVLQPTRSESPVQLRERDPTPERLPRMADWATGMSRKSASMTYHSGVLTKQERENAVAIGYGSTLTREERERMQALAFGGASGSDRGVTPQRIRSARARYIGAAAAMYNIRGPLELDLATDDKAESPPPPVRTARDYFSGPLTADGIPAMRRSHA</sequence>
<dbReference type="PANTHER" id="PTHR11255:SF80">
    <property type="entry name" value="EYE-SPECIFIC DIACYLGLYCEROL KINASE"/>
    <property type="match status" value="1"/>
</dbReference>
<feature type="compositionally biased region" description="Low complexity" evidence="1">
    <location>
        <begin position="71"/>
        <end position="87"/>
    </location>
</feature>
<gene>
    <name evidence="3" type="ORF">KFL_003010020</name>
</gene>
<feature type="region of interest" description="Disordered" evidence="1">
    <location>
        <begin position="930"/>
        <end position="1100"/>
    </location>
</feature>
<dbReference type="STRING" id="105231.A0A1Y1ID44"/>
<accession>A0A1Y1ID44</accession>
<dbReference type="OrthoDB" id="242257at2759"/>
<dbReference type="InterPro" id="IPR001206">
    <property type="entry name" value="Diacylglycerol_kinase_cat_dom"/>
</dbReference>